<evidence type="ECO:0000256" key="1">
    <source>
        <dbReference type="SAM" id="MobiDB-lite"/>
    </source>
</evidence>
<accession>A0ABQ2RWL8</accession>
<reference evidence="3" key="1">
    <citation type="journal article" date="2019" name="Int. J. Syst. Evol. Microbiol.">
        <title>The Global Catalogue of Microorganisms (GCM) 10K type strain sequencing project: providing services to taxonomists for standard genome sequencing and annotation.</title>
        <authorList>
            <consortium name="The Broad Institute Genomics Platform"/>
            <consortium name="The Broad Institute Genome Sequencing Center for Infectious Disease"/>
            <person name="Wu L."/>
            <person name="Ma J."/>
        </authorList>
    </citation>
    <scope>NUCLEOTIDE SEQUENCE [LARGE SCALE GENOMIC DNA]</scope>
    <source>
        <strain evidence="3">JCM 31404</strain>
    </source>
</reference>
<protein>
    <submittedName>
        <fullName evidence="2">Uncharacterized protein</fullName>
    </submittedName>
</protein>
<keyword evidence="3" id="KW-1185">Reference proteome</keyword>
<proteinExistence type="predicted"/>
<dbReference type="Proteomes" id="UP000634308">
    <property type="component" value="Unassembled WGS sequence"/>
</dbReference>
<feature type="region of interest" description="Disordered" evidence="1">
    <location>
        <begin position="1"/>
        <end position="47"/>
    </location>
</feature>
<name>A0ABQ2RWL8_9DEIO</name>
<organism evidence="2 3">
    <name type="scientific">Deinococcus seoulensis</name>
    <dbReference type="NCBI Taxonomy" id="1837379"/>
    <lineage>
        <taxon>Bacteria</taxon>
        <taxon>Thermotogati</taxon>
        <taxon>Deinococcota</taxon>
        <taxon>Deinococci</taxon>
        <taxon>Deinococcales</taxon>
        <taxon>Deinococcaceae</taxon>
        <taxon>Deinococcus</taxon>
    </lineage>
</organism>
<dbReference type="EMBL" id="BMQM01000051">
    <property type="protein sequence ID" value="GGR74844.1"/>
    <property type="molecule type" value="Genomic_DNA"/>
</dbReference>
<feature type="compositionally biased region" description="Low complexity" evidence="1">
    <location>
        <begin position="7"/>
        <end position="23"/>
    </location>
</feature>
<sequence>MVARRSAAPGAAAGADCAATGAAQSGRASMAPRRARPGRNERRAGVTDLRGAGLAFMLQCARAAPGRLCRKSPSGPHRPAPTGPAPAGATAGLSIRPAGARADRTLDSQA</sequence>
<evidence type="ECO:0000313" key="3">
    <source>
        <dbReference type="Proteomes" id="UP000634308"/>
    </source>
</evidence>
<feature type="compositionally biased region" description="Basic and acidic residues" evidence="1">
    <location>
        <begin position="101"/>
        <end position="110"/>
    </location>
</feature>
<gene>
    <name evidence="2" type="ORF">GCM10008959_40020</name>
</gene>
<feature type="region of interest" description="Disordered" evidence="1">
    <location>
        <begin position="67"/>
        <end position="110"/>
    </location>
</feature>
<evidence type="ECO:0000313" key="2">
    <source>
        <dbReference type="EMBL" id="GGR74844.1"/>
    </source>
</evidence>
<comment type="caution">
    <text evidence="2">The sequence shown here is derived from an EMBL/GenBank/DDBJ whole genome shotgun (WGS) entry which is preliminary data.</text>
</comment>